<dbReference type="Proteomes" id="UP000316770">
    <property type="component" value="Chromosome"/>
</dbReference>
<sequence length="129" mass="14879">MRRSESVGPASLLHFFYLDEFLADWKTLFPTDDDEVSLHELEMRLMRDPTSAPIVSGTGGLRKLRFALEGSDRGARGGIRVCYSFFPEHHIVLMVMAYPKNRQDNLSGHEKQGIKAYLEQTKRWLDQHL</sequence>
<evidence type="ECO:0000313" key="2">
    <source>
        <dbReference type="Proteomes" id="UP000316770"/>
    </source>
</evidence>
<organism evidence="1 2">
    <name type="scientific">Rosistilla oblonga</name>
    <dbReference type="NCBI Taxonomy" id="2527990"/>
    <lineage>
        <taxon>Bacteria</taxon>
        <taxon>Pseudomonadati</taxon>
        <taxon>Planctomycetota</taxon>
        <taxon>Planctomycetia</taxon>
        <taxon>Pirellulales</taxon>
        <taxon>Pirellulaceae</taxon>
        <taxon>Rosistilla</taxon>
    </lineage>
</organism>
<accession>A0A518IXX6</accession>
<dbReference type="AlphaFoldDB" id="A0A518IXX6"/>
<dbReference type="EMBL" id="CP036318">
    <property type="protein sequence ID" value="QDV57945.1"/>
    <property type="molecule type" value="Genomic_DNA"/>
</dbReference>
<proteinExistence type="predicted"/>
<keyword evidence="2" id="KW-1185">Reference proteome</keyword>
<evidence type="ECO:0000313" key="1">
    <source>
        <dbReference type="EMBL" id="QDV57945.1"/>
    </source>
</evidence>
<gene>
    <name evidence="1" type="primary">higB-2</name>
    <name evidence="1" type="ORF">Mal33_39610</name>
</gene>
<name>A0A518IXX6_9BACT</name>
<protein>
    <submittedName>
        <fullName evidence="1">Toxin HigB-2</fullName>
    </submittedName>
</protein>
<reference evidence="1 2" key="1">
    <citation type="submission" date="2019-02" db="EMBL/GenBank/DDBJ databases">
        <title>Deep-cultivation of Planctomycetes and their phenomic and genomic characterization uncovers novel biology.</title>
        <authorList>
            <person name="Wiegand S."/>
            <person name="Jogler M."/>
            <person name="Boedeker C."/>
            <person name="Pinto D."/>
            <person name="Vollmers J."/>
            <person name="Rivas-Marin E."/>
            <person name="Kohn T."/>
            <person name="Peeters S.H."/>
            <person name="Heuer A."/>
            <person name="Rast P."/>
            <person name="Oberbeckmann S."/>
            <person name="Bunk B."/>
            <person name="Jeske O."/>
            <person name="Meyerdierks A."/>
            <person name="Storesund J.E."/>
            <person name="Kallscheuer N."/>
            <person name="Luecker S."/>
            <person name="Lage O.M."/>
            <person name="Pohl T."/>
            <person name="Merkel B.J."/>
            <person name="Hornburger P."/>
            <person name="Mueller R.-W."/>
            <person name="Bruemmer F."/>
            <person name="Labrenz M."/>
            <person name="Spormann A.M."/>
            <person name="Op den Camp H."/>
            <person name="Overmann J."/>
            <person name="Amann R."/>
            <person name="Jetten M.S.M."/>
            <person name="Mascher T."/>
            <person name="Medema M.H."/>
            <person name="Devos D.P."/>
            <person name="Kaster A.-K."/>
            <person name="Ovreas L."/>
            <person name="Rohde M."/>
            <person name="Galperin M.Y."/>
            <person name="Jogler C."/>
        </authorList>
    </citation>
    <scope>NUCLEOTIDE SEQUENCE [LARGE SCALE GENOMIC DNA]</scope>
    <source>
        <strain evidence="1 2">Mal33</strain>
    </source>
</reference>